<dbReference type="RefSeq" id="WP_095330197.1">
    <property type="nucleotide sequence ID" value="NZ_NPBQ01000064.1"/>
</dbReference>
<dbReference type="InterPro" id="IPR000600">
    <property type="entry name" value="ROK"/>
</dbReference>
<keyword evidence="2" id="KW-0418">Kinase</keyword>
<proteinExistence type="inferred from homology"/>
<protein>
    <submittedName>
        <fullName evidence="2">Sugar kinase</fullName>
    </submittedName>
</protein>
<dbReference type="EMBL" id="NPBQ01000064">
    <property type="protein sequence ID" value="PAD83252.1"/>
    <property type="molecule type" value="Genomic_DNA"/>
</dbReference>
<comment type="similarity">
    <text evidence="1">Belongs to the ROK (NagC/XylR) family.</text>
</comment>
<dbReference type="Pfam" id="PF00480">
    <property type="entry name" value="ROK"/>
    <property type="match status" value="1"/>
</dbReference>
<organism evidence="2 3">
    <name type="scientific">Niallia circulans</name>
    <name type="common">Bacillus circulans</name>
    <dbReference type="NCBI Taxonomy" id="1397"/>
    <lineage>
        <taxon>Bacteria</taxon>
        <taxon>Bacillati</taxon>
        <taxon>Bacillota</taxon>
        <taxon>Bacilli</taxon>
        <taxon>Bacillales</taxon>
        <taxon>Bacillaceae</taxon>
        <taxon>Niallia</taxon>
    </lineage>
</organism>
<dbReference type="AlphaFoldDB" id="A0AA91TSJ6"/>
<evidence type="ECO:0000313" key="2">
    <source>
        <dbReference type="EMBL" id="PAD83252.1"/>
    </source>
</evidence>
<dbReference type="Gene3D" id="3.30.420.40">
    <property type="match status" value="2"/>
</dbReference>
<evidence type="ECO:0000313" key="3">
    <source>
        <dbReference type="Proteomes" id="UP000216961"/>
    </source>
</evidence>
<name>A0AA91TSJ6_NIACI</name>
<dbReference type="SUPFAM" id="SSF53067">
    <property type="entry name" value="Actin-like ATPase domain"/>
    <property type="match status" value="1"/>
</dbReference>
<gene>
    <name evidence="2" type="ORF">CHH57_10535</name>
</gene>
<dbReference type="Proteomes" id="UP000216961">
    <property type="component" value="Unassembled WGS sequence"/>
</dbReference>
<dbReference type="InterPro" id="IPR043129">
    <property type="entry name" value="ATPase_NBD"/>
</dbReference>
<comment type="caution">
    <text evidence="2">The sequence shown here is derived from an EMBL/GenBank/DDBJ whole genome shotgun (WGS) entry which is preliminary data.</text>
</comment>
<keyword evidence="2" id="KW-0808">Transferase</keyword>
<dbReference type="CDD" id="cd24152">
    <property type="entry name" value="ASKHA_NBD_ROK-like"/>
    <property type="match status" value="1"/>
</dbReference>
<dbReference type="PANTHER" id="PTHR18964">
    <property type="entry name" value="ROK (REPRESSOR, ORF, KINASE) FAMILY"/>
    <property type="match status" value="1"/>
</dbReference>
<accession>A0AA91TSJ6</accession>
<dbReference type="GO" id="GO:0016301">
    <property type="term" value="F:kinase activity"/>
    <property type="evidence" value="ECO:0007669"/>
    <property type="project" value="UniProtKB-KW"/>
</dbReference>
<dbReference type="PANTHER" id="PTHR18964:SF170">
    <property type="entry name" value="SUGAR KINASE"/>
    <property type="match status" value="1"/>
</dbReference>
<evidence type="ECO:0000256" key="1">
    <source>
        <dbReference type="ARBA" id="ARBA00006479"/>
    </source>
</evidence>
<sequence>MYLVIDIGGTFVKYALMNSAAQIIKKAKMTTPKTNLIDFENVLFTLIEEHDLSAIKGIAISCPGTIDTDTGIVYYGGSFPFLHEVNLKRRIEEKYGIKVSIENDAKCAALAELWLGSVKDYEDSVVLVLGSGVGGGIIIDGKVHRGVHLSAGEISYVMNELNLQTKEATYFGLICSAVEMVKRIAAIKKIEDITDGVAVFNYINNKDPEAAAIFDEYCLHLATQILNLSYILDPEVVAIGGGISAQPVLLQRIKWAIEEIKKMNPFHMATPKVVACKFQNDANLYGALYQFFISNEGENVLSPNK</sequence>
<reference evidence="2 3" key="1">
    <citation type="submission" date="2017-07" db="EMBL/GenBank/DDBJ databases">
        <title>Isolation and whole genome analysis of endospore-forming bacteria from heroin.</title>
        <authorList>
            <person name="Kalinowski J."/>
            <person name="Ahrens B."/>
            <person name="Al-Dilaimi A."/>
            <person name="Winkler A."/>
            <person name="Wibberg D."/>
            <person name="Schleenbecker U."/>
            <person name="Ruckert C."/>
            <person name="Wolfel R."/>
            <person name="Grass G."/>
        </authorList>
    </citation>
    <scope>NUCLEOTIDE SEQUENCE [LARGE SCALE GENOMIC DNA]</scope>
    <source>
        <strain evidence="2 3">7521-2</strain>
    </source>
</reference>